<dbReference type="KEGG" id="run:DR864_13405"/>
<dbReference type="AlphaFoldDB" id="A0A344TJ58"/>
<dbReference type="GO" id="GO:0015128">
    <property type="term" value="F:gluconate transmembrane transporter activity"/>
    <property type="evidence" value="ECO:0007669"/>
    <property type="project" value="InterPro"/>
</dbReference>
<accession>A0A344TJ58</accession>
<dbReference type="NCBIfam" id="TIGR00791">
    <property type="entry name" value="gntP"/>
    <property type="match status" value="1"/>
</dbReference>
<keyword evidence="3" id="KW-1185">Reference proteome</keyword>
<feature type="transmembrane region" description="Helical" evidence="1">
    <location>
        <begin position="101"/>
        <end position="127"/>
    </location>
</feature>
<feature type="transmembrane region" description="Helical" evidence="1">
    <location>
        <begin position="417"/>
        <end position="438"/>
    </location>
</feature>
<reference evidence="2 3" key="1">
    <citation type="submission" date="2018-07" db="EMBL/GenBank/DDBJ databases">
        <title>Genome sequencing of Runella.</title>
        <authorList>
            <person name="Baek M.-G."/>
            <person name="Yi H."/>
        </authorList>
    </citation>
    <scope>NUCLEOTIDE SEQUENCE [LARGE SCALE GENOMIC DNA]</scope>
    <source>
        <strain evidence="2 3">HYN0085</strain>
    </source>
</reference>
<feature type="transmembrane region" description="Helical" evidence="1">
    <location>
        <begin position="300"/>
        <end position="320"/>
    </location>
</feature>
<keyword evidence="1" id="KW-0812">Transmembrane</keyword>
<feature type="transmembrane region" description="Helical" evidence="1">
    <location>
        <begin position="332"/>
        <end position="351"/>
    </location>
</feature>
<dbReference type="Proteomes" id="UP000251993">
    <property type="component" value="Chromosome"/>
</dbReference>
<feature type="transmembrane region" description="Helical" evidence="1">
    <location>
        <begin position="270"/>
        <end position="288"/>
    </location>
</feature>
<name>A0A344TJ58_9BACT</name>
<dbReference type="PANTHER" id="PTHR30354">
    <property type="entry name" value="GNT FAMILY GLUCONATE TRANSPORTER"/>
    <property type="match status" value="1"/>
</dbReference>
<feature type="transmembrane region" description="Helical" evidence="1">
    <location>
        <begin position="231"/>
        <end position="250"/>
    </location>
</feature>
<feature type="transmembrane region" description="Helical" evidence="1">
    <location>
        <begin position="60"/>
        <end position="81"/>
    </location>
</feature>
<evidence type="ECO:0000256" key="1">
    <source>
        <dbReference type="SAM" id="Phobius"/>
    </source>
</evidence>
<protein>
    <submittedName>
        <fullName evidence="2">GntP family permease</fullName>
    </submittedName>
</protein>
<evidence type="ECO:0000313" key="2">
    <source>
        <dbReference type="EMBL" id="AXE18679.1"/>
    </source>
</evidence>
<dbReference type="InterPro" id="IPR003474">
    <property type="entry name" value="Glcn_transporter"/>
</dbReference>
<dbReference type="RefSeq" id="WP_114067461.1">
    <property type="nucleotide sequence ID" value="NZ_CP030850.1"/>
</dbReference>
<gene>
    <name evidence="2" type="ORF">DR864_13405</name>
</gene>
<sequence>MNQHFYPLAIFVVSITVLLFTIIRLKINPFVSLLGVGLLTGVAIGMPLDEVTKQISTGFGQTLGSIGIVIGLGIVLGNLLAEARATEQIAALVLRAVGKKNALLAVNLTGYLICIPVFLNAVFIIYMPILRDISRKTSLPLISLVTALIIGGFATHCLVMPTPGPLAVMGTLNLPSGQFIGWSLLVALPPALLGLVAAKYLIKMPHMQIAEPASNTEAVVEDERKKPSGGLSLLLLLFPILLILFGSVVSEMMPKGTASRQIIAFLGDKNVAMLLGVILAGGLLRPYFRKTFEELISESGASAGLLTLIVGAGGSFGAIINGSGIATALVEWLSSMNMSLLMLGFVLTAILRAAQGSATVAAVTTSSIVAPMIAVAGANPITVGLAICCGSMCCSFPNDSGFWVISRFSGMTVGQTLRAWTLVSTLSGFVGMGLTLLIDLTW</sequence>
<feature type="transmembrane region" description="Helical" evidence="1">
    <location>
        <begin position="139"/>
        <end position="159"/>
    </location>
</feature>
<feature type="transmembrane region" description="Helical" evidence="1">
    <location>
        <begin position="29"/>
        <end position="48"/>
    </location>
</feature>
<dbReference type="PANTHER" id="PTHR30354:SF11">
    <property type="entry name" value="PERMEASE"/>
    <property type="match status" value="1"/>
</dbReference>
<dbReference type="EMBL" id="CP030850">
    <property type="protein sequence ID" value="AXE18679.1"/>
    <property type="molecule type" value="Genomic_DNA"/>
</dbReference>
<keyword evidence="1" id="KW-0472">Membrane</keyword>
<organism evidence="2 3">
    <name type="scientific">Runella rosea</name>
    <dbReference type="NCBI Taxonomy" id="2259595"/>
    <lineage>
        <taxon>Bacteria</taxon>
        <taxon>Pseudomonadati</taxon>
        <taxon>Bacteroidota</taxon>
        <taxon>Cytophagia</taxon>
        <taxon>Cytophagales</taxon>
        <taxon>Spirosomataceae</taxon>
        <taxon>Runella</taxon>
    </lineage>
</organism>
<dbReference type="OrthoDB" id="9787129at2"/>
<dbReference type="Pfam" id="PF02447">
    <property type="entry name" value="GntP_permease"/>
    <property type="match status" value="1"/>
</dbReference>
<dbReference type="GO" id="GO:0005886">
    <property type="term" value="C:plasma membrane"/>
    <property type="evidence" value="ECO:0007669"/>
    <property type="project" value="TreeGrafter"/>
</dbReference>
<keyword evidence="1" id="KW-1133">Transmembrane helix</keyword>
<proteinExistence type="predicted"/>
<evidence type="ECO:0000313" key="3">
    <source>
        <dbReference type="Proteomes" id="UP000251993"/>
    </source>
</evidence>
<feature type="transmembrane region" description="Helical" evidence="1">
    <location>
        <begin position="179"/>
        <end position="202"/>
    </location>
</feature>
<feature type="transmembrane region" description="Helical" evidence="1">
    <location>
        <begin position="383"/>
        <end position="405"/>
    </location>
</feature>
<feature type="transmembrane region" description="Helical" evidence="1">
    <location>
        <begin position="5"/>
        <end position="23"/>
    </location>
</feature>